<dbReference type="GO" id="GO:0050829">
    <property type="term" value="P:defense response to Gram-negative bacterium"/>
    <property type="evidence" value="ECO:0007669"/>
    <property type="project" value="TreeGrafter"/>
</dbReference>
<organism evidence="3 5">
    <name type="scientific">Panine betaherpesvirus 2</name>
    <name type="common">Chimpanzee cytomegalovirus</name>
    <dbReference type="NCBI Taxonomy" id="188763"/>
    <lineage>
        <taxon>Viruses</taxon>
        <taxon>Duplodnaviria</taxon>
        <taxon>Heunggongvirae</taxon>
        <taxon>Peploviricota</taxon>
        <taxon>Herviviricetes</taxon>
        <taxon>Herpesvirales</taxon>
        <taxon>Orthoherpesviridae</taxon>
        <taxon>Betaherpesvirinae</taxon>
        <taxon>Cytomegalovirus</taxon>
        <taxon>Cytomegalovirus paninebeta2</taxon>
    </lineage>
</organism>
<dbReference type="GO" id="GO:0002720">
    <property type="term" value="P:positive regulation of cytokine production involved in immune response"/>
    <property type="evidence" value="ECO:0007669"/>
    <property type="project" value="TreeGrafter"/>
</dbReference>
<dbReference type="PROSITE" id="PS50050">
    <property type="entry name" value="TNFR_NGFR_2"/>
    <property type="match status" value="1"/>
</dbReference>
<gene>
    <name evidence="3" type="primary">UL144</name>
    <name evidence="3" type="ORF">CCMVgp116</name>
</gene>
<dbReference type="Gene3D" id="2.10.50.10">
    <property type="entry name" value="Tumor Necrosis Factor Receptor, subunit A, domain 2"/>
    <property type="match status" value="1"/>
</dbReference>
<evidence type="ECO:0000313" key="3">
    <source>
        <dbReference type="EMBL" id="AAM00763.1"/>
    </source>
</evidence>
<protein>
    <submittedName>
        <fullName evidence="3">Membrane glycoprotein UL144</fullName>
    </submittedName>
</protein>
<dbReference type="PANTHER" id="PTHR46838">
    <property type="entry name" value="TUMOR NECROSIS FACTOR RECEPTOR SUPERFAMILY MEMBER 14"/>
    <property type="match status" value="1"/>
</dbReference>
<sequence>MRPLWTLLCLGSAVAAARVAGIRCKEDEVRMGGECCPKCSDGYQMKKPCTPLTGTVCESCPNGTFSVSGKNCTNCTKCTGHKPVTAQVCTRTHDTVCAPHYTVTPREDKEEKGETGRQHHHRHRNESVVYVGKEEGNKSNRTTLAWLSVLIFLVGIVLLILYLVTAYRSDRCQNYCPLSALIYRSL</sequence>
<dbReference type="Proteomes" id="UP000099188">
    <property type="component" value="Segment"/>
</dbReference>
<dbReference type="EMBL" id="AF480884">
    <property type="protein sequence ID" value="AAM00763.1"/>
    <property type="molecule type" value="Genomic_DNA"/>
</dbReference>
<dbReference type="Pfam" id="PF00020">
    <property type="entry name" value="TNFR_c6"/>
    <property type="match status" value="1"/>
</dbReference>
<keyword evidence="1" id="KW-1133">Transmembrane helix</keyword>
<dbReference type="GeneID" id="935495"/>
<dbReference type="KEGG" id="vg:935495"/>
<evidence type="ECO:0000313" key="5">
    <source>
        <dbReference type="Proteomes" id="UP000099188"/>
    </source>
</evidence>
<dbReference type="SUPFAM" id="SSF57586">
    <property type="entry name" value="TNF receptor-like"/>
    <property type="match status" value="1"/>
</dbReference>
<proteinExistence type="predicted"/>
<dbReference type="SMART" id="SM00208">
    <property type="entry name" value="TNFR"/>
    <property type="match status" value="2"/>
</dbReference>
<reference evidence="3 5" key="1">
    <citation type="journal article" date="2003" name="J. Gen. Virol.">
        <title>The human cytomegalovirus genome revisited: comparison with the chimpanzee cytomegalovirus genome.</title>
        <authorList>
            <person name="Davison A.J."/>
            <person name="Dolan A."/>
            <person name="Akter P."/>
            <person name="Addison C."/>
            <person name="Dargan D.J."/>
            <person name="Alcendor D.J."/>
            <person name="McGeoch D.J."/>
            <person name="Hayward G.S."/>
        </authorList>
    </citation>
    <scope>NUCLEOTIDE SEQUENCE [LARGE SCALE GENOMIC DNA]</scope>
    <source>
        <strain evidence="3">Heberling</strain>
    </source>
</reference>
<keyword evidence="5" id="KW-1185">Reference proteome</keyword>
<dbReference type="EMBL" id="MZ151943">
    <property type="protein sequence ID" value="QXV67877.1"/>
    <property type="molecule type" value="Genomic_DNA"/>
</dbReference>
<keyword evidence="1" id="KW-0472">Membrane</keyword>
<reference evidence="4" key="2">
    <citation type="submission" date="2021-05" db="EMBL/GenBank/DDBJ databases">
        <title>Cloning and multi-omic analysis of chimpanzee cytomegalovirus: a resource for comparative functional genomics.</title>
        <authorList>
            <person name="Phan Q.V."/>
        </authorList>
    </citation>
    <scope>NUCLEOTIDE SEQUENCE</scope>
    <source>
        <strain evidence="4">Heberling</strain>
    </source>
</reference>
<dbReference type="GO" id="GO:0050830">
    <property type="term" value="P:defense response to Gram-positive bacterium"/>
    <property type="evidence" value="ECO:0007669"/>
    <property type="project" value="TreeGrafter"/>
</dbReference>
<keyword evidence="1" id="KW-0812">Transmembrane</keyword>
<accession>Q8QRX4</accession>
<evidence type="ECO:0000313" key="4">
    <source>
        <dbReference type="EMBL" id="QXV67877.1"/>
    </source>
</evidence>
<name>Q8QRX4_9BETA</name>
<dbReference type="InterPro" id="IPR001368">
    <property type="entry name" value="TNFR/NGFR_Cys_rich_reg"/>
</dbReference>
<dbReference type="RefSeq" id="NP_612758.1">
    <property type="nucleotide sequence ID" value="NC_003521.1"/>
</dbReference>
<dbReference type="OrthoDB" id="28450at10239"/>
<evidence type="ECO:0000256" key="1">
    <source>
        <dbReference type="SAM" id="Phobius"/>
    </source>
</evidence>
<feature type="domain" description="TNFR-Cys" evidence="2">
    <location>
        <begin position="59"/>
        <end position="97"/>
    </location>
</feature>
<dbReference type="PROSITE" id="PS00652">
    <property type="entry name" value="TNFR_NGFR_1"/>
    <property type="match status" value="1"/>
</dbReference>
<dbReference type="PANTHER" id="PTHR46838:SF1">
    <property type="entry name" value="TUMOR NECROSIS FACTOR RECEPTOR SUPERFAMILY MEMBER 14"/>
    <property type="match status" value="1"/>
</dbReference>
<feature type="transmembrane region" description="Helical" evidence="1">
    <location>
        <begin position="144"/>
        <end position="164"/>
    </location>
</feature>
<evidence type="ECO:0000259" key="2">
    <source>
        <dbReference type="PROSITE" id="PS50050"/>
    </source>
</evidence>